<evidence type="ECO:0000256" key="9">
    <source>
        <dbReference type="SAM" id="MobiDB-lite"/>
    </source>
</evidence>
<keyword evidence="6 8" id="KW-1133">Transmembrane helix</keyword>
<evidence type="ECO:0000313" key="10">
    <source>
        <dbReference type="EMBL" id="SGY21376.1"/>
    </source>
</evidence>
<proteinExistence type="inferred from homology"/>
<feature type="compositionally biased region" description="Low complexity" evidence="9">
    <location>
        <begin position="35"/>
        <end position="59"/>
    </location>
</feature>
<organism evidence="10 11">
    <name type="scientific">Microbotryum silenes-dioicae</name>
    <dbReference type="NCBI Taxonomy" id="796604"/>
    <lineage>
        <taxon>Eukaryota</taxon>
        <taxon>Fungi</taxon>
        <taxon>Dikarya</taxon>
        <taxon>Basidiomycota</taxon>
        <taxon>Pucciniomycotina</taxon>
        <taxon>Microbotryomycetes</taxon>
        <taxon>Microbotryales</taxon>
        <taxon>Microbotryaceae</taxon>
        <taxon>Microbotryum</taxon>
    </lineage>
</organism>
<dbReference type="InterPro" id="IPR003038">
    <property type="entry name" value="DAD/Ost2"/>
</dbReference>
<protein>
    <recommendedName>
        <fullName evidence="8">Dolichyl-diphosphooligosaccharide--protein glycosyltransferase subunit OST2</fullName>
        <shortName evidence="8">Oligosaccharyl transferase subunit OST2</shortName>
    </recommendedName>
</protein>
<evidence type="ECO:0000256" key="6">
    <source>
        <dbReference type="ARBA" id="ARBA00022989"/>
    </source>
</evidence>
<dbReference type="EMBL" id="FQNC01000018">
    <property type="protein sequence ID" value="SGY21376.1"/>
    <property type="molecule type" value="Genomic_DNA"/>
</dbReference>
<feature type="transmembrane region" description="Helical" evidence="8">
    <location>
        <begin position="152"/>
        <end position="170"/>
    </location>
</feature>
<dbReference type="PANTHER" id="PTHR10705">
    <property type="entry name" value="DOLICHYL-DIPHOSPHOOLIGOSACCHARIDE--PROTEIN GLYCOSYLTRANSFERASE SUBUNIT DAD1"/>
    <property type="match status" value="1"/>
</dbReference>
<name>A0A2X0NZ50_9BASI</name>
<comment type="pathway">
    <text evidence="2 8">Protein modification; protein glycosylation.</text>
</comment>
<evidence type="ECO:0000256" key="3">
    <source>
        <dbReference type="ARBA" id="ARBA00009386"/>
    </source>
</evidence>
<keyword evidence="5 8" id="KW-0256">Endoplasmic reticulum</keyword>
<feature type="region of interest" description="Disordered" evidence="9">
    <location>
        <begin position="1"/>
        <end position="97"/>
    </location>
</feature>
<dbReference type="Proteomes" id="UP000249464">
    <property type="component" value="Unassembled WGS sequence"/>
</dbReference>
<comment type="similarity">
    <text evidence="3 8">Belongs to the DAD/OST2 family.</text>
</comment>
<evidence type="ECO:0000313" key="11">
    <source>
        <dbReference type="Proteomes" id="UP000249464"/>
    </source>
</evidence>
<keyword evidence="4 8" id="KW-0812">Transmembrane</keyword>
<feature type="compositionally biased region" description="Low complexity" evidence="9">
    <location>
        <begin position="88"/>
        <end position="97"/>
    </location>
</feature>
<comment type="function">
    <text evidence="8">Subunit of the oligosaccharyl transferase (OST) complex that catalyzes the initial transfer of a defined glycan (Glc(3)Man(9)GlcNAc(2) in eukaryotes) from the lipid carrier dolichol-pyrophosphate to an asparagine residue within an Asn-X-Ser/Thr consensus motif in nascent polypeptide chains, the first step in protein N-glycosylation. N-glycosylation occurs cotranslationally and the complex associates with the Sec61 complex at the channel-forming translocon complex that mediates protein translocation across the endoplasmic reticulum (ER). All subunits are required for a maximal enzyme activity.</text>
</comment>
<evidence type="ECO:0000256" key="4">
    <source>
        <dbReference type="ARBA" id="ARBA00022692"/>
    </source>
</evidence>
<feature type="transmembrane region" description="Helical" evidence="8">
    <location>
        <begin position="191"/>
        <end position="209"/>
    </location>
</feature>
<sequence>MIPEPPAHASPSLGHSARPLRSATPLSRPPRRVASSSTPKHSSSSNTASPAPATPSKSKPNTKVVLTETSATPAPATASAAVTPKRPTSSSTSSAAASSSSLASSATNLWNNYNQNTAPKLKLLDGFQLFLMLSGIAQFLYCLAITTFPFNAFISSFAATVGQFVLTAALRAQVNPKNKSIFPTISPERAFADYVFGSMLLHFFVYNYLG</sequence>
<dbReference type="UniPathway" id="UPA00378"/>
<evidence type="ECO:0000256" key="2">
    <source>
        <dbReference type="ARBA" id="ARBA00004922"/>
    </source>
</evidence>
<gene>
    <name evidence="10" type="primary">BQ5605_C016g08230</name>
    <name evidence="10" type="ORF">BQ5605_C016G08230</name>
</gene>
<accession>A0A2X0NZ50</accession>
<dbReference type="PANTHER" id="PTHR10705:SF0">
    <property type="entry name" value="DOLICHYL-DIPHOSPHOOLIGOSACCHARIDE--PROTEIN GLYCOSYLTRANSFERASE SUBUNIT DAD1"/>
    <property type="match status" value="1"/>
</dbReference>
<keyword evidence="7 8" id="KW-0472">Membrane</keyword>
<dbReference type="AlphaFoldDB" id="A0A2X0NZ50"/>
<dbReference type="GO" id="GO:0008250">
    <property type="term" value="C:oligosaccharyltransferase complex"/>
    <property type="evidence" value="ECO:0007669"/>
    <property type="project" value="InterPro"/>
</dbReference>
<evidence type="ECO:0000256" key="5">
    <source>
        <dbReference type="ARBA" id="ARBA00022824"/>
    </source>
</evidence>
<feature type="transmembrane region" description="Helical" evidence="8">
    <location>
        <begin position="129"/>
        <end position="146"/>
    </location>
</feature>
<dbReference type="Pfam" id="PF02109">
    <property type="entry name" value="DAD"/>
    <property type="match status" value="1"/>
</dbReference>
<dbReference type="GO" id="GO:0006487">
    <property type="term" value="P:protein N-linked glycosylation"/>
    <property type="evidence" value="ECO:0007669"/>
    <property type="project" value="TreeGrafter"/>
</dbReference>
<keyword evidence="11" id="KW-1185">Reference proteome</keyword>
<dbReference type="STRING" id="796604.A0A2X0NZ50"/>
<reference evidence="10 11" key="1">
    <citation type="submission" date="2016-11" db="EMBL/GenBank/DDBJ databases">
        <authorList>
            <person name="Jaros S."/>
            <person name="Januszkiewicz K."/>
            <person name="Wedrychowicz H."/>
        </authorList>
    </citation>
    <scope>NUCLEOTIDE SEQUENCE [LARGE SCALE GENOMIC DNA]</scope>
</reference>
<comment type="subunit">
    <text evidence="8">Component of the oligosaccharyltransferase (OST) complex.</text>
</comment>
<evidence type="ECO:0000256" key="8">
    <source>
        <dbReference type="RuleBase" id="RU361136"/>
    </source>
</evidence>
<feature type="compositionally biased region" description="Low complexity" evidence="9">
    <location>
        <begin position="69"/>
        <end position="81"/>
    </location>
</feature>
<evidence type="ECO:0000256" key="1">
    <source>
        <dbReference type="ARBA" id="ARBA00004477"/>
    </source>
</evidence>
<evidence type="ECO:0000256" key="7">
    <source>
        <dbReference type="ARBA" id="ARBA00023136"/>
    </source>
</evidence>
<comment type="subcellular location">
    <subcellularLocation>
        <location evidence="1 8">Endoplasmic reticulum membrane</location>
        <topology evidence="1 8">Multi-pass membrane protein</topology>
    </subcellularLocation>
</comment>